<proteinExistence type="predicted"/>
<comment type="caution">
    <text evidence="2">The sequence shown here is derived from an EMBL/GenBank/DDBJ whole genome shotgun (WGS) entry which is preliminary data.</text>
</comment>
<feature type="region of interest" description="Disordered" evidence="1">
    <location>
        <begin position="58"/>
        <end position="78"/>
    </location>
</feature>
<evidence type="ECO:0000256" key="1">
    <source>
        <dbReference type="SAM" id="MobiDB-lite"/>
    </source>
</evidence>
<sequence>MFRGHLSAQSIARSRVKGDNADLEPIDNWLITQGMVRMSPPPPLAPCPFILTCPPSLPPSTHLPHRHPHNDKLPPFPQ</sequence>
<keyword evidence="3" id="KW-1185">Reference proteome</keyword>
<organism evidence="2 3">
    <name type="scientific">Albula glossodonta</name>
    <name type="common">roundjaw bonefish</name>
    <dbReference type="NCBI Taxonomy" id="121402"/>
    <lineage>
        <taxon>Eukaryota</taxon>
        <taxon>Metazoa</taxon>
        <taxon>Chordata</taxon>
        <taxon>Craniata</taxon>
        <taxon>Vertebrata</taxon>
        <taxon>Euteleostomi</taxon>
        <taxon>Actinopterygii</taxon>
        <taxon>Neopterygii</taxon>
        <taxon>Teleostei</taxon>
        <taxon>Albuliformes</taxon>
        <taxon>Albulidae</taxon>
        <taxon>Albula</taxon>
    </lineage>
</organism>
<protein>
    <submittedName>
        <fullName evidence="2">Uncharacterized protein</fullName>
    </submittedName>
</protein>
<dbReference type="AlphaFoldDB" id="A0A8T2MKB8"/>
<dbReference type="Proteomes" id="UP000824540">
    <property type="component" value="Unassembled WGS sequence"/>
</dbReference>
<dbReference type="EMBL" id="JAFBMS010002833">
    <property type="protein sequence ID" value="KAG9328026.1"/>
    <property type="molecule type" value="Genomic_DNA"/>
</dbReference>
<reference evidence="2" key="1">
    <citation type="thesis" date="2021" institute="BYU ScholarsArchive" country="Provo, UT, USA">
        <title>Applications of and Algorithms for Genome Assembly and Genomic Analyses with an Emphasis on Marine Teleosts.</title>
        <authorList>
            <person name="Pickett B.D."/>
        </authorList>
    </citation>
    <scope>NUCLEOTIDE SEQUENCE</scope>
    <source>
        <strain evidence="2">HI-2016</strain>
    </source>
</reference>
<evidence type="ECO:0000313" key="2">
    <source>
        <dbReference type="EMBL" id="KAG9328026.1"/>
    </source>
</evidence>
<name>A0A8T2MKB8_9TELE</name>
<accession>A0A8T2MKB8</accession>
<gene>
    <name evidence="2" type="ORF">JZ751_016922</name>
</gene>
<evidence type="ECO:0000313" key="3">
    <source>
        <dbReference type="Proteomes" id="UP000824540"/>
    </source>
</evidence>